<dbReference type="PROSITE" id="PS50943">
    <property type="entry name" value="HTH_CROC1"/>
    <property type="match status" value="1"/>
</dbReference>
<dbReference type="InterPro" id="IPR010982">
    <property type="entry name" value="Lambda_DNA-bd_dom_sf"/>
</dbReference>
<dbReference type="InterPro" id="IPR001387">
    <property type="entry name" value="Cro/C1-type_HTH"/>
</dbReference>
<dbReference type="SMART" id="SM00530">
    <property type="entry name" value="HTH_XRE"/>
    <property type="match status" value="1"/>
</dbReference>
<protein>
    <recommendedName>
        <fullName evidence="2">HTH cro/C1-type domain-containing protein</fullName>
    </recommendedName>
</protein>
<feature type="domain" description="HTH cro/C1-type" evidence="2">
    <location>
        <begin position="7"/>
        <end position="62"/>
    </location>
</feature>
<sequence>MKVRLRVKEVAKAKGFSMTRLHTKSEVAYNTIRRIFHDPYVEVTTTTLARLAEALNVRVEDLIETVDEDEAGPSGPPEEAVKSQGRRKRGRQPATGIGSKAQSEQPEGGYVAP</sequence>
<dbReference type="EMBL" id="AP019377">
    <property type="protein sequence ID" value="BBH95993.1"/>
    <property type="molecule type" value="Genomic_DNA"/>
</dbReference>
<dbReference type="AlphaFoldDB" id="A0A455T952"/>
<accession>A0A455T952</accession>
<evidence type="ECO:0000313" key="3">
    <source>
        <dbReference type="EMBL" id="BBH95993.1"/>
    </source>
</evidence>
<evidence type="ECO:0000259" key="2">
    <source>
        <dbReference type="PROSITE" id="PS50943"/>
    </source>
</evidence>
<dbReference type="CDD" id="cd00093">
    <property type="entry name" value="HTH_XRE"/>
    <property type="match status" value="1"/>
</dbReference>
<organism evidence="3">
    <name type="scientific">Thermogemmatispora argillosa</name>
    <dbReference type="NCBI Taxonomy" id="2045280"/>
    <lineage>
        <taxon>Bacteria</taxon>
        <taxon>Bacillati</taxon>
        <taxon>Chloroflexota</taxon>
        <taxon>Ktedonobacteria</taxon>
        <taxon>Thermogemmatisporales</taxon>
        <taxon>Thermogemmatisporaceae</taxon>
        <taxon>Thermogemmatispora</taxon>
    </lineage>
</organism>
<name>A0A455T952_9CHLR</name>
<dbReference type="Gene3D" id="1.10.260.40">
    <property type="entry name" value="lambda repressor-like DNA-binding domains"/>
    <property type="match status" value="1"/>
</dbReference>
<evidence type="ECO:0000256" key="1">
    <source>
        <dbReference type="SAM" id="MobiDB-lite"/>
    </source>
</evidence>
<gene>
    <name evidence="3" type="ORF">KTA_41920</name>
</gene>
<reference evidence="3" key="1">
    <citation type="submission" date="2018-12" db="EMBL/GenBank/DDBJ databases">
        <title>Novel natural products biosynthetic potential of the class Ktedonobacteria.</title>
        <authorList>
            <person name="Zheng Y."/>
            <person name="Saitou A."/>
            <person name="Wang C.M."/>
            <person name="Toyoda A."/>
            <person name="Minakuchi Y."/>
            <person name="Sekiguchi Y."/>
            <person name="Ueda K."/>
            <person name="Takano H."/>
            <person name="Sakai Y."/>
            <person name="Yokota A."/>
            <person name="Yabe S."/>
        </authorList>
    </citation>
    <scope>NUCLEOTIDE SEQUENCE</scope>
    <source>
        <strain evidence="3">A3-2</strain>
    </source>
</reference>
<dbReference type="SUPFAM" id="SSF47413">
    <property type="entry name" value="lambda repressor-like DNA-binding domains"/>
    <property type="match status" value="1"/>
</dbReference>
<dbReference type="GO" id="GO:0003677">
    <property type="term" value="F:DNA binding"/>
    <property type="evidence" value="ECO:0007669"/>
    <property type="project" value="InterPro"/>
</dbReference>
<dbReference type="Pfam" id="PF13443">
    <property type="entry name" value="HTH_26"/>
    <property type="match status" value="1"/>
</dbReference>
<proteinExistence type="predicted"/>
<feature type="region of interest" description="Disordered" evidence="1">
    <location>
        <begin position="65"/>
        <end position="113"/>
    </location>
</feature>